<evidence type="ECO:0000313" key="2">
    <source>
        <dbReference type="EMBL" id="GDY45722.1"/>
    </source>
</evidence>
<protein>
    <submittedName>
        <fullName evidence="2">Uncharacterized protein</fullName>
    </submittedName>
</protein>
<feature type="compositionally biased region" description="Basic and acidic residues" evidence="1">
    <location>
        <begin position="14"/>
        <end position="24"/>
    </location>
</feature>
<proteinExistence type="predicted"/>
<accession>A0A4D4KBQ8</accession>
<organism evidence="2 3">
    <name type="scientific">Streptomyces antimycoticus</name>
    <dbReference type="NCBI Taxonomy" id="68175"/>
    <lineage>
        <taxon>Bacteria</taxon>
        <taxon>Bacillati</taxon>
        <taxon>Actinomycetota</taxon>
        <taxon>Actinomycetes</taxon>
        <taxon>Kitasatosporales</taxon>
        <taxon>Streptomycetaceae</taxon>
        <taxon>Streptomyces</taxon>
        <taxon>Streptomyces violaceusniger group</taxon>
    </lineage>
</organism>
<feature type="compositionally biased region" description="Basic and acidic residues" evidence="1">
    <location>
        <begin position="42"/>
        <end position="56"/>
    </location>
</feature>
<sequence length="64" mass="6453">MFDRGSGAEGGEGEGGRADPENVDRAVQGGLPPSVPAGGADQDDHGEADQHGRDPAVEQQRGQG</sequence>
<name>A0A4D4KBQ8_9ACTN</name>
<gene>
    <name evidence="2" type="ORF">SANT12839_066040</name>
</gene>
<dbReference type="AlphaFoldDB" id="A0A4D4KBQ8"/>
<reference evidence="2 3" key="1">
    <citation type="journal article" date="2020" name="Int. J. Syst. Evol. Microbiol.">
        <title>Reclassification of Streptomyces castelarensis and Streptomyces sporoclivatus as later heterotypic synonyms of Streptomyces antimycoticus.</title>
        <authorList>
            <person name="Komaki H."/>
            <person name="Tamura T."/>
        </authorList>
    </citation>
    <scope>NUCLEOTIDE SEQUENCE [LARGE SCALE GENOMIC DNA]</scope>
    <source>
        <strain evidence="2 3">NBRC 12839</strain>
    </source>
</reference>
<keyword evidence="3" id="KW-1185">Reference proteome</keyword>
<feature type="region of interest" description="Disordered" evidence="1">
    <location>
        <begin position="1"/>
        <end position="64"/>
    </location>
</feature>
<comment type="caution">
    <text evidence="2">The sequence shown here is derived from an EMBL/GenBank/DDBJ whole genome shotgun (WGS) entry which is preliminary data.</text>
</comment>
<evidence type="ECO:0000256" key="1">
    <source>
        <dbReference type="SAM" id="MobiDB-lite"/>
    </source>
</evidence>
<dbReference type="EMBL" id="BJHV01000001">
    <property type="protein sequence ID" value="GDY45722.1"/>
    <property type="molecule type" value="Genomic_DNA"/>
</dbReference>
<dbReference type="Proteomes" id="UP000299290">
    <property type="component" value="Unassembled WGS sequence"/>
</dbReference>
<evidence type="ECO:0000313" key="3">
    <source>
        <dbReference type="Proteomes" id="UP000299290"/>
    </source>
</evidence>